<protein>
    <recommendedName>
        <fullName evidence="6">Succinate dehydrogenase hydrophobic membrane anchor subunit</fullName>
    </recommendedName>
</protein>
<evidence type="ECO:0000256" key="3">
    <source>
        <dbReference type="ARBA" id="ARBA00004141"/>
    </source>
</evidence>
<evidence type="ECO:0000256" key="8">
    <source>
        <dbReference type="ARBA" id="ARBA00022532"/>
    </source>
</evidence>
<dbReference type="GO" id="GO:0020037">
    <property type="term" value="F:heme binding"/>
    <property type="evidence" value="ECO:0007669"/>
    <property type="project" value="InterPro"/>
</dbReference>
<dbReference type="InterPro" id="IPR034804">
    <property type="entry name" value="SQR/QFR_C/D"/>
</dbReference>
<dbReference type="GO" id="GO:0006099">
    <property type="term" value="P:tricarboxylic acid cycle"/>
    <property type="evidence" value="ECO:0007669"/>
    <property type="project" value="UniProtKB-KW"/>
</dbReference>
<comment type="function">
    <text evidence="2">Membrane-anchoring subunit of succinate dehydrogenase (SDH).</text>
</comment>
<evidence type="ECO:0000313" key="17">
    <source>
        <dbReference type="EMBL" id="MDF1585088.1"/>
    </source>
</evidence>
<comment type="subcellular location">
    <subcellularLocation>
        <location evidence="3">Membrane</location>
        <topology evidence="3">Multi-pass membrane protein</topology>
    </subcellularLocation>
</comment>
<dbReference type="AlphaFoldDB" id="A0AAP3XPG0"/>
<dbReference type="CDD" id="cd03495">
    <property type="entry name" value="SQR_TypeC_SdhD_like"/>
    <property type="match status" value="1"/>
</dbReference>
<comment type="cofactor">
    <cofactor evidence="1">
        <name>heme</name>
        <dbReference type="ChEBI" id="CHEBI:30413"/>
    </cofactor>
</comment>
<comment type="caution">
    <text evidence="17">The sequence shown here is derived from an EMBL/GenBank/DDBJ whole genome shotgun (WGS) entry which is preliminary data.</text>
</comment>
<name>A0AAP3XPG0_9PROT</name>
<evidence type="ECO:0000256" key="11">
    <source>
        <dbReference type="ARBA" id="ARBA00022723"/>
    </source>
</evidence>
<proteinExistence type="predicted"/>
<keyword evidence="8" id="KW-0816">Tricarboxylic acid cycle</keyword>
<accession>A0AAP3XPG0</accession>
<dbReference type="Proteomes" id="UP001301140">
    <property type="component" value="Unassembled WGS sequence"/>
</dbReference>
<gene>
    <name evidence="17" type="primary">sdhD</name>
    <name evidence="17" type="ORF">PZ740_01660</name>
</gene>
<keyword evidence="13 16" id="KW-1133">Transmembrane helix</keyword>
<organism evidence="17 18">
    <name type="scientific">Marinimicrococcus flavescens</name>
    <dbReference type="NCBI Taxonomy" id="3031815"/>
    <lineage>
        <taxon>Bacteria</taxon>
        <taxon>Pseudomonadati</taxon>
        <taxon>Pseudomonadota</taxon>
        <taxon>Alphaproteobacteria</taxon>
        <taxon>Geminicoccales</taxon>
        <taxon>Geminicoccaceae</taxon>
        <taxon>Marinimicrococcus</taxon>
    </lineage>
</organism>
<evidence type="ECO:0000256" key="2">
    <source>
        <dbReference type="ARBA" id="ARBA00004050"/>
    </source>
</evidence>
<sequence>MATRSAIGRVKARGSAREGVGHWKMQRLTSIGLVLLVIWFVLSAVSLSGASYLDVRAWLAGPFNATMMVLLVVAAFWHAKLGIQVIIEDYVHHEGVRIGSLVALKLAVVALAAACLVAIVKVSLGS</sequence>
<dbReference type="EMBL" id="JARGEQ010000008">
    <property type="protein sequence ID" value="MDF1585088.1"/>
    <property type="molecule type" value="Genomic_DNA"/>
</dbReference>
<evidence type="ECO:0000256" key="14">
    <source>
        <dbReference type="ARBA" id="ARBA00023004"/>
    </source>
</evidence>
<evidence type="ECO:0000313" key="18">
    <source>
        <dbReference type="Proteomes" id="UP001301140"/>
    </source>
</evidence>
<keyword evidence="9" id="KW-0349">Heme</keyword>
<keyword evidence="18" id="KW-1185">Reference proteome</keyword>
<keyword evidence="10 16" id="KW-0812">Transmembrane</keyword>
<dbReference type="GO" id="GO:0046872">
    <property type="term" value="F:metal ion binding"/>
    <property type="evidence" value="ECO:0007669"/>
    <property type="project" value="UniProtKB-KW"/>
</dbReference>
<evidence type="ECO:0000256" key="12">
    <source>
        <dbReference type="ARBA" id="ARBA00022982"/>
    </source>
</evidence>
<evidence type="ECO:0000256" key="7">
    <source>
        <dbReference type="ARBA" id="ARBA00022448"/>
    </source>
</evidence>
<dbReference type="Pfam" id="PF01127">
    <property type="entry name" value="Sdh_cyt"/>
    <property type="match status" value="1"/>
</dbReference>
<dbReference type="InterPro" id="IPR000701">
    <property type="entry name" value="SuccDH_FuR_B_TM-su"/>
</dbReference>
<keyword evidence="12" id="KW-0249">Electron transport</keyword>
<evidence type="ECO:0000256" key="13">
    <source>
        <dbReference type="ARBA" id="ARBA00022989"/>
    </source>
</evidence>
<evidence type="ECO:0000256" key="9">
    <source>
        <dbReference type="ARBA" id="ARBA00022617"/>
    </source>
</evidence>
<dbReference type="GO" id="GO:0016020">
    <property type="term" value="C:membrane"/>
    <property type="evidence" value="ECO:0007669"/>
    <property type="project" value="UniProtKB-SubCell"/>
</dbReference>
<dbReference type="Gene3D" id="1.20.1300.10">
    <property type="entry name" value="Fumarate reductase/succinate dehydrogenase, transmembrane subunit"/>
    <property type="match status" value="1"/>
</dbReference>
<evidence type="ECO:0000256" key="5">
    <source>
        <dbReference type="ARBA" id="ARBA00011558"/>
    </source>
</evidence>
<evidence type="ECO:0000256" key="16">
    <source>
        <dbReference type="SAM" id="Phobius"/>
    </source>
</evidence>
<comment type="subunit">
    <text evidence="5">Part of an enzyme complex containing four subunits: a flavoprotein, an iron-sulfur protein, plus two membrane-anchoring proteins, SdhC and SdhD.</text>
</comment>
<evidence type="ECO:0000256" key="10">
    <source>
        <dbReference type="ARBA" id="ARBA00022692"/>
    </source>
</evidence>
<dbReference type="RefSeq" id="WP_327787499.1">
    <property type="nucleotide sequence ID" value="NZ_JARGEQ010000008.1"/>
</dbReference>
<feature type="transmembrane region" description="Helical" evidence="16">
    <location>
        <begin position="98"/>
        <end position="120"/>
    </location>
</feature>
<dbReference type="NCBIfam" id="TIGR02968">
    <property type="entry name" value="succ_dehyd_anc"/>
    <property type="match status" value="1"/>
</dbReference>
<keyword evidence="14" id="KW-0408">Iron</keyword>
<evidence type="ECO:0000256" key="4">
    <source>
        <dbReference type="ARBA" id="ARBA00005163"/>
    </source>
</evidence>
<evidence type="ECO:0000256" key="15">
    <source>
        <dbReference type="ARBA" id="ARBA00023136"/>
    </source>
</evidence>
<keyword evidence="7" id="KW-0813">Transport</keyword>
<reference evidence="17 18" key="1">
    <citation type="submission" date="2023-03" db="EMBL/GenBank/DDBJ databases">
        <title>YIM 152171 draft genome.</title>
        <authorList>
            <person name="Yang Z."/>
        </authorList>
    </citation>
    <scope>NUCLEOTIDE SEQUENCE [LARGE SCALE GENOMIC DNA]</scope>
    <source>
        <strain evidence="17 18">YIM 152171</strain>
    </source>
</reference>
<evidence type="ECO:0000256" key="6">
    <source>
        <dbReference type="ARBA" id="ARBA00019425"/>
    </source>
</evidence>
<dbReference type="InterPro" id="IPR014312">
    <property type="entry name" value="Succ_DH_anchor"/>
</dbReference>
<keyword evidence="15 16" id="KW-0472">Membrane</keyword>
<comment type="pathway">
    <text evidence="4">Carbohydrate metabolism; tricarboxylic acid cycle.</text>
</comment>
<dbReference type="SUPFAM" id="SSF81343">
    <property type="entry name" value="Fumarate reductase respiratory complex transmembrane subunits"/>
    <property type="match status" value="1"/>
</dbReference>
<feature type="transmembrane region" description="Helical" evidence="16">
    <location>
        <begin position="59"/>
        <end position="77"/>
    </location>
</feature>
<feature type="transmembrane region" description="Helical" evidence="16">
    <location>
        <begin position="31"/>
        <end position="53"/>
    </location>
</feature>
<evidence type="ECO:0000256" key="1">
    <source>
        <dbReference type="ARBA" id="ARBA00001971"/>
    </source>
</evidence>
<keyword evidence="11" id="KW-0479">Metal-binding</keyword>